<reference evidence="2 3" key="1">
    <citation type="submission" date="2017-10" db="EMBL/GenBank/DDBJ databases">
        <title>Analysis of the genome sequences of Rhizobium populations associated to common bean (phaseolus vulgaris).</title>
        <authorList>
            <person name="Bustos P."/>
            <person name="Santamaria R.I."/>
            <person name="Miranda-Sanchez F."/>
            <person name="Perez-Carrascal O."/>
            <person name="Juarez S."/>
            <person name="Lozano L."/>
            <person name="Martinez-Flores I."/>
            <person name="Vinuesa P."/>
            <person name="Martinez-Romero E."/>
            <person name="Cevallos M.A."/>
            <person name="Romero D."/>
            <person name="Davila G."/>
            <person name="Gonzalez V."/>
        </authorList>
    </citation>
    <scope>NUCLEOTIDE SEQUENCE [LARGE SCALE GENOMIC DNA]</scope>
    <source>
        <strain evidence="2 3">NXT3</strain>
    </source>
</reference>
<dbReference type="Proteomes" id="UP000239340">
    <property type="component" value="Chromosome"/>
</dbReference>
<organism evidence="2 3">
    <name type="scientific">Rhizobium fredii</name>
    <name type="common">Sinorhizobium fredii</name>
    <dbReference type="NCBI Taxonomy" id="380"/>
    <lineage>
        <taxon>Bacteria</taxon>
        <taxon>Pseudomonadati</taxon>
        <taxon>Pseudomonadota</taxon>
        <taxon>Alphaproteobacteria</taxon>
        <taxon>Hyphomicrobiales</taxon>
        <taxon>Rhizobiaceae</taxon>
        <taxon>Sinorhizobium/Ensifer group</taxon>
        <taxon>Sinorhizobium</taxon>
    </lineage>
</organism>
<evidence type="ECO:0000313" key="3">
    <source>
        <dbReference type="Proteomes" id="UP000239340"/>
    </source>
</evidence>
<proteinExistence type="predicted"/>
<accession>A0A2L0H370</accession>
<feature type="compositionally biased region" description="Basic and acidic residues" evidence="1">
    <location>
        <begin position="73"/>
        <end position="91"/>
    </location>
</feature>
<gene>
    <name evidence="2" type="ORF">NXT3_CH01349</name>
</gene>
<evidence type="ECO:0000256" key="1">
    <source>
        <dbReference type="SAM" id="MobiDB-lite"/>
    </source>
</evidence>
<protein>
    <submittedName>
        <fullName evidence="2">Uncharacterized protein</fullName>
    </submittedName>
</protein>
<evidence type="ECO:0000313" key="2">
    <source>
        <dbReference type="EMBL" id="AUX75936.1"/>
    </source>
</evidence>
<dbReference type="AlphaFoldDB" id="A0A2L0H370"/>
<name>A0A2L0H370_RHIFR</name>
<dbReference type="EMBL" id="CP024307">
    <property type="protein sequence ID" value="AUX75936.1"/>
    <property type="molecule type" value="Genomic_DNA"/>
</dbReference>
<feature type="region of interest" description="Disordered" evidence="1">
    <location>
        <begin position="1"/>
        <end position="36"/>
    </location>
</feature>
<feature type="region of interest" description="Disordered" evidence="1">
    <location>
        <begin position="71"/>
        <end position="91"/>
    </location>
</feature>
<sequence length="91" mass="9870">MMLRSAASPGSWGRSAGFRHPRIPRAAVGASRPPFKTPLRTEAAFFVADRKASRVLSDAVQAKNFAIGCSQRKSAEPCGRRSSVEPKRDLT</sequence>